<feature type="signal peptide" evidence="1">
    <location>
        <begin position="1"/>
        <end position="22"/>
    </location>
</feature>
<protein>
    <submittedName>
        <fullName evidence="2">Uncharacterized protein</fullName>
    </submittedName>
</protein>
<feature type="chain" id="PRO_5032313069" evidence="1">
    <location>
        <begin position="23"/>
        <end position="431"/>
    </location>
</feature>
<proteinExistence type="predicted"/>
<gene>
    <name evidence="2" type="ORF">XAT740_LOCUS7399</name>
</gene>
<evidence type="ECO:0000313" key="2">
    <source>
        <dbReference type="EMBL" id="CAF0888853.1"/>
    </source>
</evidence>
<dbReference type="EMBL" id="CAJNOR010000353">
    <property type="protein sequence ID" value="CAF0888853.1"/>
    <property type="molecule type" value="Genomic_DNA"/>
</dbReference>
<accession>A0A813YTJ5</accession>
<evidence type="ECO:0000313" key="3">
    <source>
        <dbReference type="Proteomes" id="UP000663828"/>
    </source>
</evidence>
<comment type="caution">
    <text evidence="2">The sequence shown here is derived from an EMBL/GenBank/DDBJ whole genome shotgun (WGS) entry which is preliminary data.</text>
</comment>
<dbReference type="PANTHER" id="PTHR38075">
    <property type="entry name" value="DUF4139 DOMAIN-CONTAINING PROTEIN"/>
    <property type="match status" value="1"/>
</dbReference>
<sequence>MLFFVSILRFLYLSVVATTAFGNNLRLYDSFAEIHQVYNGPLRFQQAEWDNIKHESLILRSFSNDTNQTNTFERRILRLNANSSDKRIFVRTHLAQEEPIACELIRDDREHSLVRDIKTGRYFHVHSDLIEYSYEPQSNPIYQVSFHPILTNHSLVVTFILNSLRWNARYTLQTYNNGQVEFQVLADIINTSPLPYYSNRTYLMSGDINLAFGSGKSSALTISSDTLESTVDYSGVHLFSTINKTLTIEPYSILTLPILFPYIRVKALFVYTLILTMPSPILNSAQAIISGKHKFQRLYQLSNSSSFLPTGHLLLYDSSAHILTGEWQLPTLAESEKYEFELGQDADIMLVYNRTLSMNRATNSSLMTTNVLIQNYKQRKVNIRFKSICQVSITCLFYDNKARSLGSRLRSDLVIDAKSEIAFTFTTIRLN</sequence>
<keyword evidence="3" id="KW-1185">Reference proteome</keyword>
<dbReference type="Proteomes" id="UP000663828">
    <property type="component" value="Unassembled WGS sequence"/>
</dbReference>
<dbReference type="AlphaFoldDB" id="A0A813YTJ5"/>
<reference evidence="2" key="1">
    <citation type="submission" date="2021-02" db="EMBL/GenBank/DDBJ databases">
        <authorList>
            <person name="Nowell W R."/>
        </authorList>
    </citation>
    <scope>NUCLEOTIDE SEQUENCE</scope>
</reference>
<dbReference type="PANTHER" id="PTHR38075:SF1">
    <property type="entry name" value="DUF4139 DOMAIN-CONTAINING PROTEIN"/>
    <property type="match status" value="1"/>
</dbReference>
<organism evidence="2 3">
    <name type="scientific">Adineta ricciae</name>
    <name type="common">Rotifer</name>
    <dbReference type="NCBI Taxonomy" id="249248"/>
    <lineage>
        <taxon>Eukaryota</taxon>
        <taxon>Metazoa</taxon>
        <taxon>Spiralia</taxon>
        <taxon>Gnathifera</taxon>
        <taxon>Rotifera</taxon>
        <taxon>Eurotatoria</taxon>
        <taxon>Bdelloidea</taxon>
        <taxon>Adinetida</taxon>
        <taxon>Adinetidae</taxon>
        <taxon>Adineta</taxon>
    </lineage>
</organism>
<name>A0A813YTJ5_ADIRI</name>
<evidence type="ECO:0000256" key="1">
    <source>
        <dbReference type="SAM" id="SignalP"/>
    </source>
</evidence>
<keyword evidence="1" id="KW-0732">Signal</keyword>